<evidence type="ECO:0000259" key="6">
    <source>
        <dbReference type="Pfam" id="PF13193"/>
    </source>
</evidence>
<dbReference type="GO" id="GO:0006633">
    <property type="term" value="P:fatty acid biosynthetic process"/>
    <property type="evidence" value="ECO:0007669"/>
    <property type="project" value="TreeGrafter"/>
</dbReference>
<dbReference type="PANTHER" id="PTHR43605:SF10">
    <property type="entry name" value="ACYL-COA SYNTHETASE MEDIUM CHAIN FAMILY MEMBER 3"/>
    <property type="match status" value="1"/>
</dbReference>
<reference evidence="7 8" key="1">
    <citation type="submission" date="2018-06" db="EMBL/GenBank/DDBJ databases">
        <title>Genomic Encyclopedia of Type Strains, Phase IV (KMG-IV): sequencing the most valuable type-strain genomes for metagenomic binning, comparative biology and taxonomic classification.</title>
        <authorList>
            <person name="Goeker M."/>
        </authorList>
    </citation>
    <scope>NUCLEOTIDE SEQUENCE [LARGE SCALE GENOMIC DNA]</scope>
    <source>
        <strain evidence="7 8">DSM 44599</strain>
    </source>
</reference>
<evidence type="ECO:0000256" key="3">
    <source>
        <dbReference type="ARBA" id="ARBA00022741"/>
    </source>
</evidence>
<dbReference type="InterPro" id="IPR051087">
    <property type="entry name" value="Mitochondrial_ACSM"/>
</dbReference>
<evidence type="ECO:0000256" key="1">
    <source>
        <dbReference type="ARBA" id="ARBA00006432"/>
    </source>
</evidence>
<dbReference type="OrthoDB" id="9803968at2"/>
<dbReference type="InterPro" id="IPR045851">
    <property type="entry name" value="AMP-bd_C_sf"/>
</dbReference>
<evidence type="ECO:0000259" key="5">
    <source>
        <dbReference type="Pfam" id="PF00501"/>
    </source>
</evidence>
<name>A0A366E301_9NOCA</name>
<dbReference type="Proteomes" id="UP000252586">
    <property type="component" value="Unassembled WGS sequence"/>
</dbReference>
<dbReference type="PANTHER" id="PTHR43605">
    <property type="entry name" value="ACYL-COENZYME A SYNTHETASE"/>
    <property type="match status" value="1"/>
</dbReference>
<dbReference type="Gene3D" id="3.40.50.12780">
    <property type="entry name" value="N-terminal domain of ligase-like"/>
    <property type="match status" value="1"/>
</dbReference>
<dbReference type="GO" id="GO:0004321">
    <property type="term" value="F:fatty-acyl-CoA synthase activity"/>
    <property type="evidence" value="ECO:0007669"/>
    <property type="project" value="TreeGrafter"/>
</dbReference>
<dbReference type="GO" id="GO:0015645">
    <property type="term" value="F:fatty acid ligase activity"/>
    <property type="evidence" value="ECO:0007669"/>
    <property type="project" value="TreeGrafter"/>
</dbReference>
<comment type="similarity">
    <text evidence="1">Belongs to the ATP-dependent AMP-binding enzyme family.</text>
</comment>
<keyword evidence="4" id="KW-0067">ATP-binding</keyword>
<keyword evidence="8" id="KW-1185">Reference proteome</keyword>
<dbReference type="AlphaFoldDB" id="A0A366E301"/>
<dbReference type="EMBL" id="QNRE01000001">
    <property type="protein sequence ID" value="RBO96713.1"/>
    <property type="molecule type" value="Genomic_DNA"/>
</dbReference>
<dbReference type="Pfam" id="PF13193">
    <property type="entry name" value="AMP-binding_C"/>
    <property type="match status" value="1"/>
</dbReference>
<dbReference type="GO" id="GO:0016405">
    <property type="term" value="F:CoA-ligase activity"/>
    <property type="evidence" value="ECO:0007669"/>
    <property type="project" value="UniProtKB-ARBA"/>
</dbReference>
<evidence type="ECO:0000256" key="4">
    <source>
        <dbReference type="ARBA" id="ARBA00022840"/>
    </source>
</evidence>
<evidence type="ECO:0000313" key="8">
    <source>
        <dbReference type="Proteomes" id="UP000252586"/>
    </source>
</evidence>
<accession>A0A366E301</accession>
<sequence>MSTDPDARVRALLADYDGPDACAAELLCDRHPADAVAFTVIEADLSATDLTYGELRERSARFAAALAGLDIEPGDRVATLMGKSAELIVALLGIWRRGAVHVPLFTAFAPPAIAFRLDASRAALVLADADQAAKLAPGDDIAAEVPWRLAVVGGSGADVRADALSFADLMENHAADDPRAAAVAVGGDGLLVQLFTSGTTGTPKGVPIPVRSLASFHAYQEFALDVRPDDVFWNAADPGWAYGLYYAILAPLASGTRSLLLHAGFSPSLTWEVLQRFGVTNFAAAPTVYRALRADDSVPTGIALRRASSAGEPLTPEVVAWSERHLGVAVRDHYGQTEHGMVICNAWHEDLDSAAPLGSMGRQLPGWSCAVLSDDADVEAAPGELGRVAIDTEQSPLLWFLGYLDAPERTAQRYTADGRWYLTGDAGSRDADGFFHFSARDDDVIIMAGYRIGPFEVESVLVLHDDVAEAAVVGLPDELRGEVLEAFVVPRPGVEGTPELAAELQQLVKDKFAAHAYPRRVRFVESLPKTPSGKVQRFVLRQQGVA</sequence>
<dbReference type="InterPro" id="IPR042099">
    <property type="entry name" value="ANL_N_sf"/>
</dbReference>
<gene>
    <name evidence="7" type="ORF">DFR74_101729</name>
</gene>
<evidence type="ECO:0000313" key="7">
    <source>
        <dbReference type="EMBL" id="RBO96713.1"/>
    </source>
</evidence>
<protein>
    <submittedName>
        <fullName evidence="7">Acetyl-CoA synthetase</fullName>
    </submittedName>
</protein>
<organism evidence="7 8">
    <name type="scientific">Nocardia puris</name>
    <dbReference type="NCBI Taxonomy" id="208602"/>
    <lineage>
        <taxon>Bacteria</taxon>
        <taxon>Bacillati</taxon>
        <taxon>Actinomycetota</taxon>
        <taxon>Actinomycetes</taxon>
        <taxon>Mycobacteriales</taxon>
        <taxon>Nocardiaceae</taxon>
        <taxon>Nocardia</taxon>
    </lineage>
</organism>
<proteinExistence type="inferred from homology"/>
<dbReference type="InterPro" id="IPR025110">
    <property type="entry name" value="AMP-bd_C"/>
</dbReference>
<dbReference type="Pfam" id="PF00501">
    <property type="entry name" value="AMP-binding"/>
    <property type="match status" value="1"/>
</dbReference>
<dbReference type="SUPFAM" id="SSF56801">
    <property type="entry name" value="Acetyl-CoA synthetase-like"/>
    <property type="match status" value="1"/>
</dbReference>
<keyword evidence="3" id="KW-0547">Nucleotide-binding</keyword>
<dbReference type="GO" id="GO:0006637">
    <property type="term" value="P:acyl-CoA metabolic process"/>
    <property type="evidence" value="ECO:0007669"/>
    <property type="project" value="TreeGrafter"/>
</dbReference>
<evidence type="ECO:0000256" key="2">
    <source>
        <dbReference type="ARBA" id="ARBA00022598"/>
    </source>
</evidence>
<feature type="domain" description="AMP-binding enzyme C-terminal" evidence="6">
    <location>
        <begin position="456"/>
        <end position="534"/>
    </location>
</feature>
<feature type="domain" description="AMP-dependent synthetase/ligase" evidence="5">
    <location>
        <begin position="29"/>
        <end position="393"/>
    </location>
</feature>
<comment type="caution">
    <text evidence="7">The sequence shown here is derived from an EMBL/GenBank/DDBJ whole genome shotgun (WGS) entry which is preliminary data.</text>
</comment>
<keyword evidence="2" id="KW-0436">Ligase</keyword>
<dbReference type="STRING" id="1210090.GCA_001613185_06564"/>
<dbReference type="Gene3D" id="3.30.300.30">
    <property type="match status" value="1"/>
</dbReference>
<dbReference type="InterPro" id="IPR000873">
    <property type="entry name" value="AMP-dep_synth/lig_dom"/>
</dbReference>
<dbReference type="RefSeq" id="WP_067514130.1">
    <property type="nucleotide sequence ID" value="NZ_CP107943.1"/>
</dbReference>
<dbReference type="GO" id="GO:0005524">
    <property type="term" value="F:ATP binding"/>
    <property type="evidence" value="ECO:0007669"/>
    <property type="project" value="UniProtKB-KW"/>
</dbReference>